<dbReference type="SUPFAM" id="SSF46565">
    <property type="entry name" value="Chaperone J-domain"/>
    <property type="match status" value="1"/>
</dbReference>
<name>A0A4Y1QRL8_PRUDU</name>
<keyword evidence="3" id="KW-0472">Membrane</keyword>
<gene>
    <name evidence="8" type="ORF">Prudu_002784</name>
</gene>
<dbReference type="InterPro" id="IPR001623">
    <property type="entry name" value="DnaJ_domain"/>
</dbReference>
<evidence type="ECO:0000313" key="8">
    <source>
        <dbReference type="EMBL" id="BBG94486.1"/>
    </source>
</evidence>
<sequence length="401" mass="44151">MGTGSKLEGTSAPATRRDPYEVLCVSRDSNDQEIKTAYRKLALKYHPDKNASNPEASEHFKEVAFSYSILSDPEKRRQYDNAGFEAIDADAMDMEIDLSNLGTVNTMFAALFSKLGVPIKTTISANVLEEALSGTVTVRPLPIGTSVSGKVEKQCAHFFGVTINEQQAESGIVVRVTSTAQANLSYFILNKMPMVVMEDSEKTGKATSAGMYFLHFQVYRMDSTLNALAMAKDPEAAFFKRLEGLQPCEVSELKAGTHIFATATYTIEALCVKSYEDTTQKLKEIEGQILRKRNELRQFETEYRKALARFQEVTNRYTQEKLSVDELLKQRDSIHSSFTITKTINNSVGGSGLSNGSSSKNPGEDSNAESPGEDGGSDGKDKSGKKKWFNLNLKGSDKKLG</sequence>
<dbReference type="Gene3D" id="1.10.287.110">
    <property type="entry name" value="DnaJ domain"/>
    <property type="match status" value="1"/>
</dbReference>
<feature type="coiled-coil region" evidence="5">
    <location>
        <begin position="275"/>
        <end position="316"/>
    </location>
</feature>
<evidence type="ECO:0000256" key="6">
    <source>
        <dbReference type="SAM" id="MobiDB-lite"/>
    </source>
</evidence>
<dbReference type="EMBL" id="AP019297">
    <property type="protein sequence ID" value="BBG94486.1"/>
    <property type="molecule type" value="Genomic_DNA"/>
</dbReference>
<dbReference type="CDD" id="cd06257">
    <property type="entry name" value="DnaJ"/>
    <property type="match status" value="1"/>
</dbReference>
<comment type="subcellular location">
    <subcellularLocation>
        <location evidence="1">Membrane</location>
    </subcellularLocation>
</comment>
<keyword evidence="4" id="KW-0143">Chaperone</keyword>
<dbReference type="SMART" id="SM00271">
    <property type="entry name" value="DnaJ"/>
    <property type="match status" value="1"/>
</dbReference>
<dbReference type="GO" id="GO:0016020">
    <property type="term" value="C:membrane"/>
    <property type="evidence" value="ECO:0007669"/>
    <property type="project" value="UniProtKB-SubCell"/>
</dbReference>
<dbReference type="InterPro" id="IPR018253">
    <property type="entry name" value="DnaJ_domain_CS"/>
</dbReference>
<dbReference type="AlphaFoldDB" id="A0A4Y1QRL8"/>
<evidence type="ECO:0000256" key="1">
    <source>
        <dbReference type="ARBA" id="ARBA00004370"/>
    </source>
</evidence>
<proteinExistence type="predicted"/>
<dbReference type="InterPro" id="IPR052812">
    <property type="entry name" value="Plant_DnaJ_domain"/>
</dbReference>
<dbReference type="PRINTS" id="PR00625">
    <property type="entry name" value="JDOMAIN"/>
</dbReference>
<accession>A0A4Y1QRL8</accession>
<organism evidence="8">
    <name type="scientific">Prunus dulcis</name>
    <name type="common">Almond</name>
    <name type="synonym">Amygdalus dulcis</name>
    <dbReference type="NCBI Taxonomy" id="3755"/>
    <lineage>
        <taxon>Eukaryota</taxon>
        <taxon>Viridiplantae</taxon>
        <taxon>Streptophyta</taxon>
        <taxon>Embryophyta</taxon>
        <taxon>Tracheophyta</taxon>
        <taxon>Spermatophyta</taxon>
        <taxon>Magnoliopsida</taxon>
        <taxon>eudicotyledons</taxon>
        <taxon>Gunneridae</taxon>
        <taxon>Pentapetalae</taxon>
        <taxon>rosids</taxon>
        <taxon>fabids</taxon>
        <taxon>Rosales</taxon>
        <taxon>Rosaceae</taxon>
        <taxon>Amygdaloideae</taxon>
        <taxon>Amygdaleae</taxon>
        <taxon>Prunus</taxon>
    </lineage>
</organism>
<dbReference type="InterPro" id="IPR036869">
    <property type="entry name" value="J_dom_sf"/>
</dbReference>
<feature type="region of interest" description="Disordered" evidence="6">
    <location>
        <begin position="349"/>
        <end position="401"/>
    </location>
</feature>
<dbReference type="Pfam" id="PF00226">
    <property type="entry name" value="DnaJ"/>
    <property type="match status" value="1"/>
</dbReference>
<dbReference type="FunFam" id="1.10.287.110:FF:000097">
    <property type="entry name" value="Chaperone protein dnaJ 16"/>
    <property type="match status" value="1"/>
</dbReference>
<keyword evidence="2 5" id="KW-0175">Coiled coil</keyword>
<evidence type="ECO:0000256" key="3">
    <source>
        <dbReference type="ARBA" id="ARBA00023136"/>
    </source>
</evidence>
<evidence type="ECO:0000256" key="5">
    <source>
        <dbReference type="SAM" id="Coils"/>
    </source>
</evidence>
<evidence type="ECO:0000259" key="7">
    <source>
        <dbReference type="PROSITE" id="PS50076"/>
    </source>
</evidence>
<feature type="domain" description="J" evidence="7">
    <location>
        <begin position="18"/>
        <end position="83"/>
    </location>
</feature>
<evidence type="ECO:0000256" key="4">
    <source>
        <dbReference type="ARBA" id="ARBA00023186"/>
    </source>
</evidence>
<dbReference type="PROSITE" id="PS50076">
    <property type="entry name" value="DNAJ_2"/>
    <property type="match status" value="1"/>
</dbReference>
<protein>
    <submittedName>
        <fullName evidence="8">Chaperone DnaJ-domain superfamily protein</fullName>
    </submittedName>
</protein>
<dbReference type="PROSITE" id="PS00636">
    <property type="entry name" value="DNAJ_1"/>
    <property type="match status" value="1"/>
</dbReference>
<dbReference type="PANTHER" id="PTHR44272">
    <property type="entry name" value="DNAJ DOMAIN (PROKARYOTIC HEAT SHOCK PROTEIN)"/>
    <property type="match status" value="1"/>
</dbReference>
<reference evidence="8" key="1">
    <citation type="journal article" date="2019" name="Science">
        <title>Mutation of a bHLH transcription factor allowed almond domestication.</title>
        <authorList>
            <person name="Sanchez-Perez R."/>
            <person name="Pavan S."/>
            <person name="Mazzeo R."/>
            <person name="Moldovan C."/>
            <person name="Aiese Cigliano R."/>
            <person name="Del Cueto J."/>
            <person name="Ricciardi F."/>
            <person name="Lotti C."/>
            <person name="Ricciardi L."/>
            <person name="Dicenta F."/>
            <person name="Lopez-Marques R.L."/>
            <person name="Lindberg Moller B."/>
        </authorList>
    </citation>
    <scope>NUCLEOTIDE SEQUENCE</scope>
</reference>
<dbReference type="PANTHER" id="PTHR44272:SF3">
    <property type="entry name" value="J DOMAIN-CONTAINING PROTEIN"/>
    <property type="match status" value="1"/>
</dbReference>
<evidence type="ECO:0000256" key="2">
    <source>
        <dbReference type="ARBA" id="ARBA00023054"/>
    </source>
</evidence>